<dbReference type="GeneID" id="27721145"/>
<dbReference type="EMBL" id="JOWA01000085">
    <property type="protein sequence ID" value="KEZ45279.1"/>
    <property type="molecule type" value="Genomic_DNA"/>
</dbReference>
<accession>A0A084GD67</accession>
<proteinExistence type="inferred from homology"/>
<dbReference type="EC" id="3.5.1.89" evidence="2"/>
<comment type="similarity">
    <text evidence="1">Belongs to the PIGL family.</text>
</comment>
<feature type="transmembrane region" description="Helical" evidence="3">
    <location>
        <begin position="243"/>
        <end position="263"/>
    </location>
</feature>
<dbReference type="InterPro" id="IPR024078">
    <property type="entry name" value="LmbE-like_dom_sf"/>
</dbReference>
<evidence type="ECO:0000256" key="2">
    <source>
        <dbReference type="ARBA" id="ARBA00012176"/>
    </source>
</evidence>
<sequence length="296" mass="32343">MLDLLIYVGAALIVIPCLYTFTASVIQMRLPRLQNKRICLLIAHPDDEAMFFAPTVLALTRPETGNHVKILCLSSGDAAGLGETRKKELVKSALALGVRHEGDVWVVDRPDFPDSMTTTWDPHKVSALLSEAFAPANLLRSSTTSKDPPTAAIDVLVTFDSSGVSSHPNHISLYHGARAFLSDLMRGKSGWSCPVDLYVLTSVSIARKYLSVVDIVATLFSWAGAAGNDGGKKKKGGKERPDALLFVNQLVGGGALGAAWGAMTEAHQSQMVWFRWLWIVFSRYMVMNDLRRETVK</sequence>
<keyword evidence="5" id="KW-1185">Reference proteome</keyword>
<dbReference type="OMA" id="YVLESVN"/>
<dbReference type="OrthoDB" id="440160at2759"/>
<dbReference type="GO" id="GO:0000225">
    <property type="term" value="F:N-acetylglucosaminylphosphatidylinositol deacetylase activity"/>
    <property type="evidence" value="ECO:0007669"/>
    <property type="project" value="UniProtKB-EC"/>
</dbReference>
<dbReference type="GO" id="GO:0005783">
    <property type="term" value="C:endoplasmic reticulum"/>
    <property type="evidence" value="ECO:0007669"/>
    <property type="project" value="TreeGrafter"/>
</dbReference>
<evidence type="ECO:0000256" key="3">
    <source>
        <dbReference type="SAM" id="Phobius"/>
    </source>
</evidence>
<dbReference type="SUPFAM" id="SSF102588">
    <property type="entry name" value="LmbE-like"/>
    <property type="match status" value="1"/>
</dbReference>
<keyword evidence="3" id="KW-1133">Transmembrane helix</keyword>
<keyword evidence="3" id="KW-0812">Transmembrane</keyword>
<dbReference type="GO" id="GO:0016020">
    <property type="term" value="C:membrane"/>
    <property type="evidence" value="ECO:0007669"/>
    <property type="project" value="GOC"/>
</dbReference>
<dbReference type="GO" id="GO:0006506">
    <property type="term" value="P:GPI anchor biosynthetic process"/>
    <property type="evidence" value="ECO:0007669"/>
    <property type="project" value="UniProtKB-UniPathway"/>
</dbReference>
<protein>
    <recommendedName>
        <fullName evidence="2">N-acetylglucosaminylphosphatidylinositol deacetylase</fullName>
        <ecNumber evidence="2">3.5.1.89</ecNumber>
    </recommendedName>
</protein>
<dbReference type="VEuPathDB" id="FungiDB:SAPIO_CDS2073"/>
<reference evidence="4 5" key="1">
    <citation type="journal article" date="2014" name="Genome Announc.">
        <title>Draft genome sequence of the pathogenic fungus Scedosporium apiospermum.</title>
        <authorList>
            <person name="Vandeputte P."/>
            <person name="Ghamrawi S."/>
            <person name="Rechenmann M."/>
            <person name="Iltis A."/>
            <person name="Giraud S."/>
            <person name="Fleury M."/>
            <person name="Thornton C."/>
            <person name="Delhaes L."/>
            <person name="Meyer W."/>
            <person name="Papon N."/>
            <person name="Bouchara J.P."/>
        </authorList>
    </citation>
    <scope>NUCLEOTIDE SEQUENCE [LARGE SCALE GENOMIC DNA]</scope>
    <source>
        <strain evidence="4 5">IHEM 14462</strain>
    </source>
</reference>
<feature type="transmembrane region" description="Helical" evidence="3">
    <location>
        <begin position="269"/>
        <end position="286"/>
    </location>
</feature>
<gene>
    <name evidence="4" type="ORF">SAPIO_CDS2073</name>
</gene>
<dbReference type="HOGENOM" id="CLU_034979_0_0_1"/>
<dbReference type="RefSeq" id="XP_016645078.1">
    <property type="nucleotide sequence ID" value="XM_016785200.1"/>
</dbReference>
<dbReference type="Gene3D" id="3.40.50.10320">
    <property type="entry name" value="LmbE-like"/>
    <property type="match status" value="1"/>
</dbReference>
<feature type="transmembrane region" description="Helical" evidence="3">
    <location>
        <begin position="6"/>
        <end position="26"/>
    </location>
</feature>
<name>A0A084GD67_PSEDA</name>
<organism evidence="4 5">
    <name type="scientific">Pseudallescheria apiosperma</name>
    <name type="common">Scedosporium apiospermum</name>
    <dbReference type="NCBI Taxonomy" id="563466"/>
    <lineage>
        <taxon>Eukaryota</taxon>
        <taxon>Fungi</taxon>
        <taxon>Dikarya</taxon>
        <taxon>Ascomycota</taxon>
        <taxon>Pezizomycotina</taxon>
        <taxon>Sordariomycetes</taxon>
        <taxon>Hypocreomycetidae</taxon>
        <taxon>Microascales</taxon>
        <taxon>Microascaceae</taxon>
        <taxon>Scedosporium</taxon>
    </lineage>
</organism>
<evidence type="ECO:0000313" key="4">
    <source>
        <dbReference type="EMBL" id="KEZ45279.1"/>
    </source>
</evidence>
<dbReference type="UniPathway" id="UPA00196"/>
<evidence type="ECO:0000313" key="5">
    <source>
        <dbReference type="Proteomes" id="UP000028545"/>
    </source>
</evidence>
<dbReference type="Proteomes" id="UP000028545">
    <property type="component" value="Unassembled WGS sequence"/>
</dbReference>
<dbReference type="AlphaFoldDB" id="A0A084GD67"/>
<evidence type="ECO:0000256" key="1">
    <source>
        <dbReference type="ARBA" id="ARBA00006066"/>
    </source>
</evidence>
<dbReference type="PANTHER" id="PTHR12993">
    <property type="entry name" value="N-ACETYLGLUCOSAMINYL-PHOSPHATIDYLINOSITOL DE-N-ACETYLASE-RELATED"/>
    <property type="match status" value="1"/>
</dbReference>
<dbReference type="PANTHER" id="PTHR12993:SF11">
    <property type="entry name" value="N-ACETYLGLUCOSAMINYL-PHOSPHATIDYLINOSITOL DE-N-ACETYLASE"/>
    <property type="match status" value="1"/>
</dbReference>
<keyword evidence="3" id="KW-0472">Membrane</keyword>
<dbReference type="Pfam" id="PF02585">
    <property type="entry name" value="PIG-L"/>
    <property type="match status" value="1"/>
</dbReference>
<dbReference type="InterPro" id="IPR003737">
    <property type="entry name" value="GlcNAc_PI_deacetylase-related"/>
</dbReference>
<comment type="caution">
    <text evidence="4">The sequence shown here is derived from an EMBL/GenBank/DDBJ whole genome shotgun (WGS) entry which is preliminary data.</text>
</comment>
<dbReference type="KEGG" id="sapo:SAPIO_CDS2073"/>